<dbReference type="Pfam" id="PF00155">
    <property type="entry name" value="Aminotran_1_2"/>
    <property type="match status" value="1"/>
</dbReference>
<dbReference type="Gene3D" id="3.40.640.10">
    <property type="entry name" value="Type I PLP-dependent aspartate aminotransferase-like (Major domain)"/>
    <property type="match status" value="1"/>
</dbReference>
<keyword evidence="5" id="KW-1185">Reference proteome</keyword>
<keyword evidence="4" id="KW-0032">Aminotransferase</keyword>
<dbReference type="AlphaFoldDB" id="A0A2V1DIX7"/>
<keyword evidence="4" id="KW-0808">Transferase</keyword>
<dbReference type="SUPFAM" id="SSF53383">
    <property type="entry name" value="PLP-dependent transferases"/>
    <property type="match status" value="1"/>
</dbReference>
<dbReference type="InterPro" id="IPR004839">
    <property type="entry name" value="Aminotransferase_I/II_large"/>
</dbReference>
<evidence type="ECO:0000256" key="1">
    <source>
        <dbReference type="ARBA" id="ARBA00022898"/>
    </source>
</evidence>
<dbReference type="STRING" id="97972.A0A2V1DIX7"/>
<feature type="non-terminal residue" evidence="4">
    <location>
        <position position="365"/>
    </location>
</feature>
<dbReference type="Gene3D" id="3.90.1150.10">
    <property type="entry name" value="Aspartate Aminotransferase, domain 1"/>
    <property type="match status" value="1"/>
</dbReference>
<gene>
    <name evidence="4" type="ORF">DM02DRAFT_616688</name>
</gene>
<dbReference type="Proteomes" id="UP000244855">
    <property type="component" value="Unassembled WGS sequence"/>
</dbReference>
<organism evidence="4 5">
    <name type="scientific">Periconia macrospinosa</name>
    <dbReference type="NCBI Taxonomy" id="97972"/>
    <lineage>
        <taxon>Eukaryota</taxon>
        <taxon>Fungi</taxon>
        <taxon>Dikarya</taxon>
        <taxon>Ascomycota</taxon>
        <taxon>Pezizomycotina</taxon>
        <taxon>Dothideomycetes</taxon>
        <taxon>Pleosporomycetidae</taxon>
        <taxon>Pleosporales</taxon>
        <taxon>Massarineae</taxon>
        <taxon>Periconiaceae</taxon>
        <taxon>Periconia</taxon>
    </lineage>
</organism>
<dbReference type="PANTHER" id="PTHR43795">
    <property type="entry name" value="BIFUNCTIONAL ASPARTATE AMINOTRANSFERASE AND GLUTAMATE/ASPARTATE-PREPHENATE AMINOTRANSFERASE-RELATED"/>
    <property type="match status" value="1"/>
</dbReference>
<dbReference type="InterPro" id="IPR050478">
    <property type="entry name" value="Ethylene_sulfur-biosynth"/>
</dbReference>
<dbReference type="PANTHER" id="PTHR43795:SF39">
    <property type="entry name" value="AMINOTRANSFERASE CLASS I_CLASSII DOMAIN-CONTAINING PROTEIN"/>
    <property type="match status" value="1"/>
</dbReference>
<feature type="domain" description="Aminotransferase class I/classII large" evidence="3">
    <location>
        <begin position="76"/>
        <end position="358"/>
    </location>
</feature>
<evidence type="ECO:0000259" key="3">
    <source>
        <dbReference type="Pfam" id="PF00155"/>
    </source>
</evidence>
<reference evidence="4 5" key="1">
    <citation type="journal article" date="2018" name="Sci. Rep.">
        <title>Comparative genomics provides insights into the lifestyle and reveals functional heterogeneity of dark septate endophytic fungi.</title>
        <authorList>
            <person name="Knapp D.G."/>
            <person name="Nemeth J.B."/>
            <person name="Barry K."/>
            <person name="Hainaut M."/>
            <person name="Henrissat B."/>
            <person name="Johnson J."/>
            <person name="Kuo A."/>
            <person name="Lim J.H.P."/>
            <person name="Lipzen A."/>
            <person name="Nolan M."/>
            <person name="Ohm R.A."/>
            <person name="Tamas L."/>
            <person name="Grigoriev I.V."/>
            <person name="Spatafora J.W."/>
            <person name="Nagy L.G."/>
            <person name="Kovacs G.M."/>
        </authorList>
    </citation>
    <scope>NUCLEOTIDE SEQUENCE [LARGE SCALE GENOMIC DNA]</scope>
    <source>
        <strain evidence="4 5">DSE2036</strain>
    </source>
</reference>
<dbReference type="PRINTS" id="PR00753">
    <property type="entry name" value="ACCSYNTHASE"/>
</dbReference>
<dbReference type="OrthoDB" id="7042322at2759"/>
<dbReference type="EMBL" id="KZ805443">
    <property type="protein sequence ID" value="PVH97209.1"/>
    <property type="molecule type" value="Genomic_DNA"/>
</dbReference>
<keyword evidence="1" id="KW-0663">Pyridoxal phosphate</keyword>
<accession>A0A2V1DIX7</accession>
<sequence length="365" mass="39652">MSTLSTRGQSLSTELDKPWQNVNLGPRGEYDPDTNPLGVVTQFASAENQLIQREIADFIRSDVSFGHDVLSYKYLSSGSKHFSEALAIHLNQSLNPYTPLSKDNIAITSSATAVHEALAFCLMNAGEGILLSRPHYGQFVRDFGLKAQVKIVGVEMPLDECFQPSTISYYETALEKAEKEGVKIKAVLIVNPHNPLGKCYPQSTLTALQTFCQRHKLHLISDEIYALSVFSTPDSSSPPFASVLSLPPILPPENLHVIYGMSKSYAIPGLALGTLLTHSTPLLKSLTLILPFVPASTASLAIGTALLSNRTFLTSLLATSRARLADAYTYIAAELDKLNVPYVKGVNAGFFVFVDLSAWMVDGEG</sequence>
<name>A0A2V1DIX7_9PLEO</name>
<evidence type="ECO:0000256" key="2">
    <source>
        <dbReference type="SAM" id="MobiDB-lite"/>
    </source>
</evidence>
<dbReference type="GO" id="GO:0008483">
    <property type="term" value="F:transaminase activity"/>
    <property type="evidence" value="ECO:0007669"/>
    <property type="project" value="UniProtKB-KW"/>
</dbReference>
<evidence type="ECO:0000313" key="5">
    <source>
        <dbReference type="Proteomes" id="UP000244855"/>
    </source>
</evidence>
<proteinExistence type="predicted"/>
<dbReference type="InterPro" id="IPR015421">
    <property type="entry name" value="PyrdxlP-dep_Trfase_major"/>
</dbReference>
<feature type="region of interest" description="Disordered" evidence="2">
    <location>
        <begin position="1"/>
        <end position="31"/>
    </location>
</feature>
<dbReference type="GO" id="GO:0030170">
    <property type="term" value="F:pyridoxal phosphate binding"/>
    <property type="evidence" value="ECO:0007669"/>
    <property type="project" value="InterPro"/>
</dbReference>
<dbReference type="GO" id="GO:0006520">
    <property type="term" value="P:amino acid metabolic process"/>
    <property type="evidence" value="ECO:0007669"/>
    <property type="project" value="TreeGrafter"/>
</dbReference>
<dbReference type="InterPro" id="IPR015424">
    <property type="entry name" value="PyrdxlP-dep_Trfase"/>
</dbReference>
<feature type="compositionally biased region" description="Polar residues" evidence="2">
    <location>
        <begin position="1"/>
        <end position="13"/>
    </location>
</feature>
<dbReference type="InterPro" id="IPR015422">
    <property type="entry name" value="PyrdxlP-dep_Trfase_small"/>
</dbReference>
<evidence type="ECO:0000313" key="4">
    <source>
        <dbReference type="EMBL" id="PVH97209.1"/>
    </source>
</evidence>
<protein>
    <submittedName>
        <fullName evidence="4">Putative aspartate aminotransferase</fullName>
    </submittedName>
</protein>
<dbReference type="CDD" id="cd00609">
    <property type="entry name" value="AAT_like"/>
    <property type="match status" value="1"/>
</dbReference>